<proteinExistence type="predicted"/>
<protein>
    <submittedName>
        <fullName evidence="1">Uncharacterized protein</fullName>
    </submittedName>
</protein>
<evidence type="ECO:0000313" key="1">
    <source>
        <dbReference type="EMBL" id="CAL1400870.1"/>
    </source>
</evidence>
<name>A0AAV2FTH8_9ROSI</name>
<sequence>MSPSSTFVFKIYKHALSMRGKDLMAVIQRSLADTLVPYYPFTGYYGNTFAFVVADRAPAGELCPNPLDLVSKAKGEVDPDVGPVPRLANFCIPCKNEEGEDGIVLAISLPAQANERFLKELESMLESPPVGVEAKIFTHVMSAL</sequence>
<accession>A0AAV2FTH8</accession>
<organism evidence="1 2">
    <name type="scientific">Linum trigynum</name>
    <dbReference type="NCBI Taxonomy" id="586398"/>
    <lineage>
        <taxon>Eukaryota</taxon>
        <taxon>Viridiplantae</taxon>
        <taxon>Streptophyta</taxon>
        <taxon>Embryophyta</taxon>
        <taxon>Tracheophyta</taxon>
        <taxon>Spermatophyta</taxon>
        <taxon>Magnoliopsida</taxon>
        <taxon>eudicotyledons</taxon>
        <taxon>Gunneridae</taxon>
        <taxon>Pentapetalae</taxon>
        <taxon>rosids</taxon>
        <taxon>fabids</taxon>
        <taxon>Malpighiales</taxon>
        <taxon>Linaceae</taxon>
        <taxon>Linum</taxon>
    </lineage>
</organism>
<evidence type="ECO:0000313" key="2">
    <source>
        <dbReference type="Proteomes" id="UP001497516"/>
    </source>
</evidence>
<dbReference type="AlphaFoldDB" id="A0AAV2FTH8"/>
<dbReference type="Proteomes" id="UP001497516">
    <property type="component" value="Chromosome 7"/>
</dbReference>
<reference evidence="1 2" key="1">
    <citation type="submission" date="2024-04" db="EMBL/GenBank/DDBJ databases">
        <authorList>
            <person name="Fracassetti M."/>
        </authorList>
    </citation>
    <scope>NUCLEOTIDE SEQUENCE [LARGE SCALE GENOMIC DNA]</scope>
</reference>
<gene>
    <name evidence="1" type="ORF">LTRI10_LOCUS40971</name>
</gene>
<dbReference type="EMBL" id="OZ034820">
    <property type="protein sequence ID" value="CAL1400870.1"/>
    <property type="molecule type" value="Genomic_DNA"/>
</dbReference>
<keyword evidence="2" id="KW-1185">Reference proteome</keyword>